<evidence type="ECO:0000313" key="4">
    <source>
        <dbReference type="EMBL" id="KXZ48977.1"/>
    </source>
</evidence>
<evidence type="ECO:0000256" key="1">
    <source>
        <dbReference type="ARBA" id="ARBA00022581"/>
    </source>
</evidence>
<feature type="compositionally biased region" description="Low complexity" evidence="2">
    <location>
        <begin position="676"/>
        <end position="687"/>
    </location>
</feature>
<feature type="region of interest" description="Disordered" evidence="2">
    <location>
        <begin position="611"/>
        <end position="687"/>
    </location>
</feature>
<feature type="region of interest" description="Disordered" evidence="2">
    <location>
        <begin position="534"/>
        <end position="573"/>
    </location>
</feature>
<feature type="region of interest" description="Disordered" evidence="2">
    <location>
        <begin position="455"/>
        <end position="480"/>
    </location>
</feature>
<feature type="region of interest" description="Disordered" evidence="2">
    <location>
        <begin position="580"/>
        <end position="599"/>
    </location>
</feature>
<dbReference type="EMBL" id="LSYV01000025">
    <property type="protein sequence ID" value="KXZ48977.1"/>
    <property type="molecule type" value="Genomic_DNA"/>
</dbReference>
<feature type="compositionally biased region" description="Pro residues" evidence="2">
    <location>
        <begin position="457"/>
        <end position="479"/>
    </location>
</feature>
<keyword evidence="3" id="KW-0472">Membrane</keyword>
<sequence length="703" mass="71665">MFLTCPSKHFKPMSGVPSSDGLRNTRMLAIAPAATTTSPFFCGSDTASYGVTVDGDQPLAAEGRPLLQFSWTGDNFTLNWMESRFQSDFAGFYRFGDVHGGYSSPYHIGMTSTDVSSAWSLTAPDRITAVSACCRDGSKPDPDHLSPGALADGPVQRLRLRRADGSVLLIGSPQGPELCDVPQEWVAVPAGQLLAGFVSKSNSPASGSNWIHRIAYVFAGLRPSGPAAAPTRVSATYCGYPIGTPYSYIPGLTPGPSGALPSGGLATRTVSSFSDVPLAASGLPLAAMRATHDLRGLADVQSVYGANGAKDPAYGGNGTVSHPHYSGSVYGISEPPHLWLAWSLRSADRIVQVRACCDYRLPTNPSFAATFGLAGGGPVHRGVFNIQLLSARGVVEVLGDRQVYNPSCEEWVAVPEGHLFAGVVWSAEDDYGVSSYYTRRVAFVFAEPLPGYWQVPDTPPPPPSPPVPQPPTFKPPSTCPPGGCKEPVPLVGIVSAAAVGGAIALAAAVFVALCIVRCRRAAAGLVTAHGLPPLPPPPPHREAGGLGGFTGLGAPPPHSAIAQPPPAAAGGPWLSAARTAGAAAKGGSSGGGGPQASRDYPIAVVIPSGLVGDQAGEGDAAKPLRHSKSGGGAATASPPLQPPPGGPATVTANGLLISPTSNDGPSRYGSLPPLPGAASMSPAAPALRPAAALAGAEWGVGRA</sequence>
<name>A0A150GGL4_GONPE</name>
<evidence type="ECO:0000256" key="2">
    <source>
        <dbReference type="SAM" id="MobiDB-lite"/>
    </source>
</evidence>
<protein>
    <submittedName>
        <fullName evidence="4">Uncharacterized protein</fullName>
    </submittedName>
</protein>
<keyword evidence="3" id="KW-1133">Transmembrane helix</keyword>
<accession>A0A150GGL4</accession>
<dbReference type="OrthoDB" id="555876at2759"/>
<dbReference type="PANTHER" id="PTHR13037">
    <property type="entry name" value="FORMIN"/>
    <property type="match status" value="1"/>
</dbReference>
<evidence type="ECO:0000313" key="5">
    <source>
        <dbReference type="Proteomes" id="UP000075714"/>
    </source>
</evidence>
<dbReference type="Proteomes" id="UP000075714">
    <property type="component" value="Unassembled WGS sequence"/>
</dbReference>
<gene>
    <name evidence="4" type="ORF">GPECTOR_24g267</name>
</gene>
<keyword evidence="3" id="KW-0812">Transmembrane</keyword>
<organism evidence="4 5">
    <name type="scientific">Gonium pectorale</name>
    <name type="common">Green alga</name>
    <dbReference type="NCBI Taxonomy" id="33097"/>
    <lineage>
        <taxon>Eukaryota</taxon>
        <taxon>Viridiplantae</taxon>
        <taxon>Chlorophyta</taxon>
        <taxon>core chlorophytes</taxon>
        <taxon>Chlorophyceae</taxon>
        <taxon>CS clade</taxon>
        <taxon>Chlamydomonadales</taxon>
        <taxon>Volvocaceae</taxon>
        <taxon>Gonium</taxon>
    </lineage>
</organism>
<comment type="caution">
    <text evidence="4">The sequence shown here is derived from an EMBL/GenBank/DDBJ whole genome shotgun (WGS) entry which is preliminary data.</text>
</comment>
<dbReference type="AlphaFoldDB" id="A0A150GGL4"/>
<feature type="transmembrane region" description="Helical" evidence="3">
    <location>
        <begin position="490"/>
        <end position="516"/>
    </location>
</feature>
<dbReference type="PANTHER" id="PTHR13037:SF24">
    <property type="entry name" value="POLYCOMB PROTEIN PCL-RELATED"/>
    <property type="match status" value="1"/>
</dbReference>
<evidence type="ECO:0000256" key="3">
    <source>
        <dbReference type="SAM" id="Phobius"/>
    </source>
</evidence>
<dbReference type="STRING" id="33097.A0A150GGL4"/>
<proteinExistence type="predicted"/>
<reference evidence="5" key="1">
    <citation type="journal article" date="2016" name="Nat. Commun.">
        <title>The Gonium pectorale genome demonstrates co-option of cell cycle regulation during the evolution of multicellularity.</title>
        <authorList>
            <person name="Hanschen E.R."/>
            <person name="Marriage T.N."/>
            <person name="Ferris P.J."/>
            <person name="Hamaji T."/>
            <person name="Toyoda A."/>
            <person name="Fujiyama A."/>
            <person name="Neme R."/>
            <person name="Noguchi H."/>
            <person name="Minakuchi Y."/>
            <person name="Suzuki M."/>
            <person name="Kawai-Toyooka H."/>
            <person name="Smith D.R."/>
            <person name="Sparks H."/>
            <person name="Anderson J."/>
            <person name="Bakaric R."/>
            <person name="Luria V."/>
            <person name="Karger A."/>
            <person name="Kirschner M.W."/>
            <person name="Durand P.M."/>
            <person name="Michod R.E."/>
            <person name="Nozaki H."/>
            <person name="Olson B.J."/>
        </authorList>
    </citation>
    <scope>NUCLEOTIDE SEQUENCE [LARGE SCALE GENOMIC DNA]</scope>
    <source>
        <strain evidence="5">NIES-2863</strain>
    </source>
</reference>
<keyword evidence="1" id="KW-0945">Host-virus interaction</keyword>
<feature type="compositionally biased region" description="Pro residues" evidence="2">
    <location>
        <begin position="554"/>
        <end position="567"/>
    </location>
</feature>
<keyword evidence="5" id="KW-1185">Reference proteome</keyword>